<dbReference type="Proteomes" id="UP000514713">
    <property type="component" value="Chromosome"/>
</dbReference>
<reference evidence="2" key="1">
    <citation type="submission" date="2020-06" db="EMBL/GenBank/DDBJ databases">
        <title>Nostoc edaphicum CCNP1411 genome.</title>
        <authorList>
            <person name="Fidor A."/>
            <person name="Grabski M."/>
            <person name="Gawor J."/>
            <person name="Gromadka R."/>
            <person name="Wegrzyn G."/>
            <person name="Mazur-Marzec H."/>
        </authorList>
    </citation>
    <scope>NUCLEOTIDE SEQUENCE [LARGE SCALE GENOMIC DNA]</scope>
    <source>
        <strain evidence="2">CCNP1411</strain>
    </source>
</reference>
<gene>
    <name evidence="1" type="ORF">HUN01_12970</name>
</gene>
<dbReference type="AlphaFoldDB" id="A0A7D7QSD1"/>
<accession>A0A7D7QSD1</accession>
<dbReference type="KEGG" id="ned:HUN01_12970"/>
<dbReference type="RefSeq" id="WP_181931619.1">
    <property type="nucleotide sequence ID" value="NZ_CP054698.1"/>
</dbReference>
<name>A0A7D7QSD1_9NOSO</name>
<evidence type="ECO:0000313" key="2">
    <source>
        <dbReference type="Proteomes" id="UP000514713"/>
    </source>
</evidence>
<protein>
    <submittedName>
        <fullName evidence="1">Uncharacterized protein</fullName>
    </submittedName>
</protein>
<organism evidence="1 2">
    <name type="scientific">Nostoc edaphicum CCNP1411</name>
    <dbReference type="NCBI Taxonomy" id="1472755"/>
    <lineage>
        <taxon>Bacteria</taxon>
        <taxon>Bacillati</taxon>
        <taxon>Cyanobacteriota</taxon>
        <taxon>Cyanophyceae</taxon>
        <taxon>Nostocales</taxon>
        <taxon>Nostocaceae</taxon>
        <taxon>Nostoc</taxon>
    </lineage>
</organism>
<proteinExistence type="predicted"/>
<evidence type="ECO:0000313" key="1">
    <source>
        <dbReference type="EMBL" id="QMS88463.1"/>
    </source>
</evidence>
<dbReference type="EMBL" id="CP054698">
    <property type="protein sequence ID" value="QMS88463.1"/>
    <property type="molecule type" value="Genomic_DNA"/>
</dbReference>
<keyword evidence="2" id="KW-1185">Reference proteome</keyword>
<sequence length="74" mass="8248">MKLFPTLNFAHIVDSSVLPRIARTQIATHSKSGTLINTAIKSNSLRSHSTHINYLQPFDTAVIAYQMMGLSNFE</sequence>